<evidence type="ECO:0008006" key="3">
    <source>
        <dbReference type="Google" id="ProtNLM"/>
    </source>
</evidence>
<evidence type="ECO:0000313" key="2">
    <source>
        <dbReference type="Proteomes" id="UP000195437"/>
    </source>
</evidence>
<organism evidence="1 2">
    <name type="scientific">Tumebacillus avium</name>
    <dbReference type="NCBI Taxonomy" id="1903704"/>
    <lineage>
        <taxon>Bacteria</taxon>
        <taxon>Bacillati</taxon>
        <taxon>Bacillota</taxon>
        <taxon>Bacilli</taxon>
        <taxon>Bacillales</taxon>
        <taxon>Alicyclobacillaceae</taxon>
        <taxon>Tumebacillus</taxon>
    </lineage>
</organism>
<evidence type="ECO:0000313" key="1">
    <source>
        <dbReference type="EMBL" id="ARU63992.1"/>
    </source>
</evidence>
<dbReference type="KEGG" id="tum:CBW65_21120"/>
<dbReference type="OrthoDB" id="2382038at2"/>
<protein>
    <recommendedName>
        <fullName evidence="3">NAD/NADP transhydrogenase alpha subunit</fullName>
    </recommendedName>
</protein>
<name>A0A1Y0ITR5_9BACL</name>
<dbReference type="AlphaFoldDB" id="A0A1Y0ITR5"/>
<dbReference type="Proteomes" id="UP000195437">
    <property type="component" value="Chromosome"/>
</dbReference>
<reference evidence="2" key="1">
    <citation type="submission" date="2017-05" db="EMBL/GenBank/DDBJ databases">
        <authorList>
            <person name="Sung H."/>
        </authorList>
    </citation>
    <scope>NUCLEOTIDE SEQUENCE [LARGE SCALE GENOMIC DNA]</scope>
    <source>
        <strain evidence="2">AR23208</strain>
    </source>
</reference>
<sequence>MNVLKVYTKNIEVFSDLYAGLENLTLSEGQETEVEGVKVSGGGQVEEEYLDEMRVKLDVAVLKVKRQNVTILQHSDMFEVLIPA</sequence>
<proteinExistence type="predicted"/>
<accession>A0A1Y0ITR5</accession>
<keyword evidence="2" id="KW-1185">Reference proteome</keyword>
<dbReference type="EMBL" id="CP021434">
    <property type="protein sequence ID" value="ARU63992.1"/>
    <property type="molecule type" value="Genomic_DNA"/>
</dbReference>
<gene>
    <name evidence="1" type="ORF">CBW65_21120</name>
</gene>